<protein>
    <recommendedName>
        <fullName evidence="6">Lipoprotein</fullName>
    </recommendedName>
</protein>
<evidence type="ECO:0000313" key="2">
    <source>
        <dbReference type="EMBL" id="MBO3417038.1"/>
    </source>
</evidence>
<dbReference type="EMBL" id="JAENRE010000004">
    <property type="protein sequence ID" value="MBO3417038.1"/>
    <property type="molecule type" value="Genomic_DNA"/>
</dbReference>
<accession>A0AB35S2H2</accession>
<proteinExistence type="predicted"/>
<dbReference type="Proteomes" id="UP000247117">
    <property type="component" value="Unassembled WGS sequence"/>
</dbReference>
<evidence type="ECO:0000256" key="1">
    <source>
        <dbReference type="SAM" id="Phobius"/>
    </source>
</evidence>
<sequence length="155" mass="17967">MDNIEIIISIFSLLVSICAVIYANSASKTANKVANGEIELNIFSIIRETEIRVMDLTIELSKFEDYESLSQTKKKECDAITKAFEQAIESNLNAYEEACAKYLDGKIDIDRFSRMYNTPIRNLVENDEYQDYFKPIISSYKCILKVYEKWNNLEK</sequence>
<keyword evidence="1" id="KW-1133">Transmembrane helix</keyword>
<keyword evidence="1" id="KW-0812">Transmembrane</keyword>
<evidence type="ECO:0008006" key="6">
    <source>
        <dbReference type="Google" id="ProtNLM"/>
    </source>
</evidence>
<evidence type="ECO:0000313" key="4">
    <source>
        <dbReference type="Proteomes" id="UP000247117"/>
    </source>
</evidence>
<reference evidence="3 4" key="1">
    <citation type="journal article" date="2018" name="BMC Genomics">
        <title>Whole genome analysis reveals the diversity and evolutionary relationships between necrotic enteritis-causing strains of Clostridium perfringens.</title>
        <authorList>
            <person name="Lacey J.A."/>
            <person name="Allnutt T.R."/>
            <person name="Vezina B."/>
            <person name="Van T.T.H."/>
            <person name="Stent T."/>
            <person name="Han X."/>
            <person name="Rood J.I."/>
            <person name="Wade B."/>
            <person name="Keyburn A.L."/>
            <person name="Seeman T."/>
            <person name="Chen H."/>
            <person name="Haring V."/>
            <person name="Johanesen P.A."/>
            <person name="Lyras D."/>
            <person name="Moore R.J."/>
        </authorList>
    </citation>
    <scope>NUCLEOTIDE SEQUENCE [LARGE SCALE GENOMIC DNA]</scope>
    <source>
        <strain evidence="3 4">EUR-NE15</strain>
    </source>
</reference>
<gene>
    <name evidence="3" type="ORF">CYK91_12885</name>
    <name evidence="2" type="ORF">JJB78_11015</name>
</gene>
<keyword evidence="1" id="KW-0472">Membrane</keyword>
<organism evidence="2 5">
    <name type="scientific">Clostridium perfringens</name>
    <dbReference type="NCBI Taxonomy" id="1502"/>
    <lineage>
        <taxon>Bacteria</taxon>
        <taxon>Bacillati</taxon>
        <taxon>Bacillota</taxon>
        <taxon>Clostridia</taxon>
        <taxon>Eubacteriales</taxon>
        <taxon>Clostridiaceae</taxon>
        <taxon>Clostridium</taxon>
    </lineage>
</organism>
<feature type="transmembrane region" description="Helical" evidence="1">
    <location>
        <begin position="6"/>
        <end position="23"/>
    </location>
</feature>
<reference evidence="2 5" key="2">
    <citation type="submission" date="2020-12" db="EMBL/GenBank/DDBJ databases">
        <title>Comparative genomics of Clostridium perfringens reveals patterns of host-associated phylogenetic clades and virulence factors.</title>
        <authorList>
            <person name="Smith A.H."/>
            <person name="Geier R."/>
        </authorList>
    </citation>
    <scope>NUCLEOTIDE SEQUENCE [LARGE SCALE GENOMIC DNA]</scope>
    <source>
        <strain evidence="2 5">CHD15829P</strain>
    </source>
</reference>
<evidence type="ECO:0000313" key="5">
    <source>
        <dbReference type="Proteomes" id="UP000668358"/>
    </source>
</evidence>
<comment type="caution">
    <text evidence="2">The sequence shown here is derived from an EMBL/GenBank/DDBJ whole genome shotgun (WGS) entry which is preliminary data.</text>
</comment>
<name>A0AB35S2H2_CLOPF</name>
<dbReference type="EMBL" id="PJTB01000005">
    <property type="protein sequence ID" value="PWX37446.1"/>
    <property type="molecule type" value="Genomic_DNA"/>
</dbReference>
<evidence type="ECO:0000313" key="3">
    <source>
        <dbReference type="EMBL" id="PWX37446.1"/>
    </source>
</evidence>
<dbReference type="Proteomes" id="UP000668358">
    <property type="component" value="Unassembled WGS sequence"/>
</dbReference>
<dbReference type="RefSeq" id="WP_110003091.1">
    <property type="nucleotide sequence ID" value="NZ_CATNZI010000004.1"/>
</dbReference>
<dbReference type="AlphaFoldDB" id="A0AB35S2H2"/>